<keyword evidence="3 6" id="KW-0813">Transport</keyword>
<keyword evidence="4" id="KW-0479">Metal-binding</keyword>
<dbReference type="Pfam" id="PF01297">
    <property type="entry name" value="ZnuA"/>
    <property type="match status" value="1"/>
</dbReference>
<dbReference type="GO" id="GO:0007155">
    <property type="term" value="P:cell adhesion"/>
    <property type="evidence" value="ECO:0007669"/>
    <property type="project" value="InterPro"/>
</dbReference>
<comment type="subcellular location">
    <subcellularLocation>
        <location evidence="1">Cell envelope</location>
    </subcellularLocation>
</comment>
<sequence length="294" mass="32631">MKRFIAICLLLGSFSMIPFQAEAKFKVVTTFTIIQDIAQNVAGDAATVESITKPGAEIHDYQPTPKDIVKAQSADLILWNGLNLERWFERFFQNIKDTPSVVVTEGITPLMISEGAYANLPNPHAWMSPSNALIYIENIKNALVKYDPANAETYTKNAAQYAEQIKQLDQPLRAKLDQVPAEKRWLVTSEGAFSYLAHDYGYKEAYLWPVNADQQGTPQQVRAVIELVRKNNIPVVFSESTISPKPAQQVVKETDAKYGGVLYVDSLSTADGPVPTYIDLLKTTVSTIVKGFGK</sequence>
<comment type="similarity">
    <text evidence="2 6">Belongs to the bacterial solute-binding protein 9 family.</text>
</comment>
<dbReference type="Proteomes" id="UP000295763">
    <property type="component" value="Unassembled WGS sequence"/>
</dbReference>
<dbReference type="InterPro" id="IPR006128">
    <property type="entry name" value="Lipoprotein_PsaA-like"/>
</dbReference>
<evidence type="ECO:0000313" key="9">
    <source>
        <dbReference type="Proteomes" id="UP000295763"/>
    </source>
</evidence>
<evidence type="ECO:0000256" key="7">
    <source>
        <dbReference type="SAM" id="SignalP"/>
    </source>
</evidence>
<accession>A0A4R2TC50</accession>
<proteinExistence type="inferred from homology"/>
<dbReference type="GO" id="GO:0030313">
    <property type="term" value="C:cell envelope"/>
    <property type="evidence" value="ECO:0007669"/>
    <property type="project" value="UniProtKB-SubCell"/>
</dbReference>
<dbReference type="GO" id="GO:0030001">
    <property type="term" value="P:metal ion transport"/>
    <property type="evidence" value="ECO:0007669"/>
    <property type="project" value="InterPro"/>
</dbReference>
<dbReference type="InterPro" id="IPR006127">
    <property type="entry name" value="ZnuA-like"/>
</dbReference>
<evidence type="ECO:0000313" key="8">
    <source>
        <dbReference type="EMBL" id="TCP94668.1"/>
    </source>
</evidence>
<dbReference type="Gene3D" id="3.40.50.1980">
    <property type="entry name" value="Nitrogenase molybdenum iron protein domain"/>
    <property type="match status" value="2"/>
</dbReference>
<dbReference type="PRINTS" id="PR00690">
    <property type="entry name" value="ADHESNFAMILY"/>
</dbReference>
<gene>
    <name evidence="8" type="ORF">EDC44_11630</name>
</gene>
<dbReference type="OrthoDB" id="9793396at2"/>
<keyword evidence="9" id="KW-1185">Reference proteome</keyword>
<dbReference type="CDD" id="cd01137">
    <property type="entry name" value="PsaA"/>
    <property type="match status" value="1"/>
</dbReference>
<feature type="chain" id="PRO_5020989732" evidence="7">
    <location>
        <begin position="24"/>
        <end position="294"/>
    </location>
</feature>
<protein>
    <submittedName>
        <fullName evidence="8">Manganese/iron transport system substrate-binding protein</fullName>
    </submittedName>
</protein>
<evidence type="ECO:0000256" key="4">
    <source>
        <dbReference type="ARBA" id="ARBA00022723"/>
    </source>
</evidence>
<dbReference type="GO" id="GO:0046872">
    <property type="term" value="F:metal ion binding"/>
    <property type="evidence" value="ECO:0007669"/>
    <property type="project" value="UniProtKB-KW"/>
</dbReference>
<dbReference type="InterPro" id="IPR050492">
    <property type="entry name" value="Bact_metal-bind_prot9"/>
</dbReference>
<dbReference type="EMBL" id="SLYB01000016">
    <property type="protein sequence ID" value="TCP94668.1"/>
    <property type="molecule type" value="Genomic_DNA"/>
</dbReference>
<evidence type="ECO:0000256" key="6">
    <source>
        <dbReference type="RuleBase" id="RU003512"/>
    </source>
</evidence>
<keyword evidence="5 7" id="KW-0732">Signal</keyword>
<dbReference type="AlphaFoldDB" id="A0A4R2TC50"/>
<reference evidence="8 9" key="1">
    <citation type="submission" date="2019-03" db="EMBL/GenBank/DDBJ databases">
        <title>Genomic Encyclopedia of Type Strains, Phase IV (KMG-IV): sequencing the most valuable type-strain genomes for metagenomic binning, comparative biology and taxonomic classification.</title>
        <authorList>
            <person name="Goeker M."/>
        </authorList>
    </citation>
    <scope>NUCLEOTIDE SEQUENCE [LARGE SCALE GENOMIC DNA]</scope>
    <source>
        <strain evidence="8 9">DSM 28404</strain>
    </source>
</reference>
<dbReference type="PANTHER" id="PTHR42953:SF1">
    <property type="entry name" value="METAL-BINDING PROTEIN HI_0362-RELATED"/>
    <property type="match status" value="1"/>
</dbReference>
<evidence type="ECO:0000256" key="1">
    <source>
        <dbReference type="ARBA" id="ARBA00004196"/>
    </source>
</evidence>
<name>A0A4R2TC50_9PAST</name>
<evidence type="ECO:0000256" key="5">
    <source>
        <dbReference type="ARBA" id="ARBA00022729"/>
    </source>
</evidence>
<evidence type="ECO:0000256" key="3">
    <source>
        <dbReference type="ARBA" id="ARBA00022448"/>
    </source>
</evidence>
<dbReference type="InterPro" id="IPR006129">
    <property type="entry name" value="AdhesinB"/>
</dbReference>
<feature type="signal peptide" evidence="7">
    <location>
        <begin position="1"/>
        <end position="23"/>
    </location>
</feature>
<comment type="caution">
    <text evidence="8">The sequence shown here is derived from an EMBL/GenBank/DDBJ whole genome shotgun (WGS) entry which is preliminary data.</text>
</comment>
<dbReference type="PRINTS" id="PR00691">
    <property type="entry name" value="ADHESINB"/>
</dbReference>
<organism evidence="8 9">
    <name type="scientific">Cricetibacter osteomyelitidis</name>
    <dbReference type="NCBI Taxonomy" id="1521931"/>
    <lineage>
        <taxon>Bacteria</taxon>
        <taxon>Pseudomonadati</taxon>
        <taxon>Pseudomonadota</taxon>
        <taxon>Gammaproteobacteria</taxon>
        <taxon>Pasteurellales</taxon>
        <taxon>Pasteurellaceae</taxon>
        <taxon>Cricetibacter</taxon>
    </lineage>
</organism>
<dbReference type="PANTHER" id="PTHR42953">
    <property type="entry name" value="HIGH-AFFINITY ZINC UPTAKE SYSTEM PROTEIN ZNUA-RELATED"/>
    <property type="match status" value="1"/>
</dbReference>
<dbReference type="SUPFAM" id="SSF53807">
    <property type="entry name" value="Helical backbone' metal receptor"/>
    <property type="match status" value="1"/>
</dbReference>
<evidence type="ECO:0000256" key="2">
    <source>
        <dbReference type="ARBA" id="ARBA00011028"/>
    </source>
</evidence>